<organism evidence="2 3">
    <name type="scientific">Actinacidiphila rubida</name>
    <dbReference type="NCBI Taxonomy" id="310780"/>
    <lineage>
        <taxon>Bacteria</taxon>
        <taxon>Bacillati</taxon>
        <taxon>Actinomycetota</taxon>
        <taxon>Actinomycetes</taxon>
        <taxon>Kitasatosporales</taxon>
        <taxon>Streptomycetaceae</taxon>
        <taxon>Actinacidiphila</taxon>
    </lineage>
</organism>
<dbReference type="AlphaFoldDB" id="A0A1H8IKA3"/>
<protein>
    <recommendedName>
        <fullName evidence="4">Oxidoreductase</fullName>
    </recommendedName>
</protein>
<evidence type="ECO:0000313" key="2">
    <source>
        <dbReference type="EMBL" id="SEN68665.1"/>
    </source>
</evidence>
<feature type="compositionally biased region" description="Low complexity" evidence="1">
    <location>
        <begin position="16"/>
        <end position="26"/>
    </location>
</feature>
<feature type="region of interest" description="Disordered" evidence="1">
    <location>
        <begin position="1"/>
        <end position="26"/>
    </location>
</feature>
<evidence type="ECO:0000313" key="3">
    <source>
        <dbReference type="Proteomes" id="UP000181951"/>
    </source>
</evidence>
<dbReference type="Proteomes" id="UP000181951">
    <property type="component" value="Unassembled WGS sequence"/>
</dbReference>
<dbReference type="RefSeq" id="WP_407640280.1">
    <property type="nucleotide sequence ID" value="NZ_FODD01000008.1"/>
</dbReference>
<name>A0A1H8IKA3_9ACTN</name>
<keyword evidence="3" id="KW-1185">Reference proteome</keyword>
<gene>
    <name evidence="2" type="ORF">SAMN05216267_1008110</name>
</gene>
<proteinExistence type="predicted"/>
<sequence>MTERDAGTGLDGRGAPGDAAPPGGWTAPEIRMWRAFRAGETCDLHPQGRRTVPRPLDPEAASAPEWGPERTVRAQAVAELLLNPPASLPGRVAALKLSGVRISGRLMLSGGTITPYVQMDDCRFDDQLMLQECRAGSMRLVRCVIPRLEAARLQVSGDLHLPQCYVPGGIRMTDAQIGTDLLLNQMTVRRDRHSRAIAADGLVVGQDVDAELVDVIGEFSLRSARIGGRLSLRGALLRNPYDRYALNAARVQVEHTLYLSAGWDTPAGVAGDTPPPTGARTRDFVCEGGLRLDDGRFGNAVVIARARFTLEGEQQLSLRRIQTPELRFTPGRPPTGGLVSLAGARVGKLADTPDSWPDAGLLSLRGFQYDSLTPPEDFPLRARIAWLHAATPEFKPEPYERLAAALRASGEDAEAREVQLARQRRRRESLTVAGRAWGWLQDVTVGYGYRPGRAAVWMAVLWAVGAVYFAAHRQPAPADSGYVPHWSPALYALDLLLPVIDLGQDNAWREVGVSQWVASALTLLGWMLATTVAAGASRLLRRG</sequence>
<evidence type="ECO:0000256" key="1">
    <source>
        <dbReference type="SAM" id="MobiDB-lite"/>
    </source>
</evidence>
<evidence type="ECO:0008006" key="4">
    <source>
        <dbReference type="Google" id="ProtNLM"/>
    </source>
</evidence>
<feature type="region of interest" description="Disordered" evidence="1">
    <location>
        <begin position="44"/>
        <end position="65"/>
    </location>
</feature>
<dbReference type="EMBL" id="FODD01000008">
    <property type="protein sequence ID" value="SEN68665.1"/>
    <property type="molecule type" value="Genomic_DNA"/>
</dbReference>
<accession>A0A1H8IKA3</accession>
<dbReference type="STRING" id="310780.SAMN05216267_1008110"/>
<reference evidence="2 3" key="1">
    <citation type="submission" date="2016-10" db="EMBL/GenBank/DDBJ databases">
        <authorList>
            <person name="de Groot N.N."/>
        </authorList>
    </citation>
    <scope>NUCLEOTIDE SEQUENCE [LARGE SCALE GENOMIC DNA]</scope>
    <source>
        <strain evidence="2 3">CGMCC 4.2026</strain>
    </source>
</reference>